<dbReference type="GO" id="GO:0034975">
    <property type="term" value="P:protein folding in endoplasmic reticulum"/>
    <property type="evidence" value="ECO:0007669"/>
    <property type="project" value="TreeGrafter"/>
</dbReference>
<evidence type="ECO:0000256" key="8">
    <source>
        <dbReference type="ARBA" id="ARBA00061226"/>
    </source>
</evidence>
<feature type="compositionally biased region" description="Polar residues" evidence="11">
    <location>
        <begin position="327"/>
        <end position="347"/>
    </location>
</feature>
<reference evidence="14 15" key="1">
    <citation type="submission" date="2016-04" db="EMBL/GenBank/DDBJ databases">
        <title>Evolutionary innovation and constraint leading to complex multicellularity in the Ascomycota.</title>
        <authorList>
            <person name="Cisse O."/>
            <person name="Nguyen A."/>
            <person name="Hewitt D.A."/>
            <person name="Jedd G."/>
            <person name="Stajich J.E."/>
        </authorList>
    </citation>
    <scope>NUCLEOTIDE SEQUENCE [LARGE SCALE GENOMIC DNA]</scope>
    <source>
        <strain evidence="14 15">DAH-3</strain>
    </source>
</reference>
<accession>A0A1U7LQX8</accession>
<evidence type="ECO:0000256" key="11">
    <source>
        <dbReference type="SAM" id="MobiDB-lite"/>
    </source>
</evidence>
<proteinExistence type="inferred from homology"/>
<dbReference type="Gene3D" id="2.60.120.260">
    <property type="entry name" value="Galactose-binding domain-like"/>
    <property type="match status" value="1"/>
</dbReference>
<protein>
    <recommendedName>
        <fullName evidence="10">SUN-like protein 1</fullName>
    </recommendedName>
</protein>
<comment type="subcellular location">
    <subcellularLocation>
        <location evidence="1">Endoplasmic reticulum membrane</location>
        <topology evidence="1">Single-pass type I membrane protein</topology>
    </subcellularLocation>
</comment>
<feature type="domain" description="SUN" evidence="13">
    <location>
        <begin position="126"/>
        <end position="298"/>
    </location>
</feature>
<feature type="region of interest" description="Disordered" evidence="11">
    <location>
        <begin position="665"/>
        <end position="726"/>
    </location>
</feature>
<comment type="similarity">
    <text evidence="8">Belongs to the SLP1 family.</text>
</comment>
<organism evidence="14 15">
    <name type="scientific">Neolecta irregularis (strain DAH-3)</name>
    <dbReference type="NCBI Taxonomy" id="1198029"/>
    <lineage>
        <taxon>Eukaryota</taxon>
        <taxon>Fungi</taxon>
        <taxon>Dikarya</taxon>
        <taxon>Ascomycota</taxon>
        <taxon>Taphrinomycotina</taxon>
        <taxon>Neolectales</taxon>
        <taxon>Neolectaceae</taxon>
        <taxon>Neolecta</taxon>
    </lineage>
</organism>
<evidence type="ECO:0000256" key="6">
    <source>
        <dbReference type="ARBA" id="ARBA00023136"/>
    </source>
</evidence>
<dbReference type="InterPro" id="IPR045120">
    <property type="entry name" value="Suco/Slp1-like"/>
</dbReference>
<dbReference type="STRING" id="1198029.A0A1U7LQX8"/>
<feature type="region of interest" description="Disordered" evidence="11">
    <location>
        <begin position="119"/>
        <end position="148"/>
    </location>
</feature>
<evidence type="ECO:0000313" key="14">
    <source>
        <dbReference type="EMBL" id="OLL25044.1"/>
    </source>
</evidence>
<sequence length="726" mass="82256">MRWLLWTLAIQLCQCLSIGLDVCLNPAFFAWLEVGNDTCPSSVDKIFPPALKEPLLALDDDPASQFLSFDEWKRKISAQSPQQADSYDHRQPTNDQGQIMDELANDINKSINLESLDDSTRHLSPRKTISSPQQATNTELEELQPISRKAGETSKQRFNYASFDCAATILKANPESKGSNSILVEIKDSYMLNECSAPDKFVIIELCDHILLDTVVIANFEFFSSMIRDFRVLVSDRYPTATWTLLDTFQARNAREIQAFAIHNPQIWAKFLRIEFISQYGTEFFCPISLLRVHGTTMMEEYRLQEDPEKFNEEAVHIVDDTTQVTATSSLPDESSVKSGISNQTTELPDDNKHVQTDNDNIMFSPYRARDTPDYSPTPESSPQRYDLVEYSGESSCPASGRVPKSRQFQFAEISTSQVLLISPLTSSVTIPAPTAQPEIERIMVTAPLQTQTSRIASETASQISPMPSTQESFYKAISKRLGNLETNATLSLQYIEDQSRMLRDVFNQMEKKHADKIYKIVDHLNATVLPQISLFRTQYNQLFRETMSELNIQREMHEREWTAMNARMTVLANEVIRQKRVGIAQSILLLTILAFVMITRGAGHEIIQIPSLKRLVSSTILSRSESSERSIKSPSTPTLDIFDRIRKSQKHRWSAPAEKWDVPRAVSESSTIERRESSPSSPIIRSPSESITPYCTDQDSPYPDRVGLAKNTGYSMPNEKESTMY</sequence>
<dbReference type="Proteomes" id="UP000186594">
    <property type="component" value="Unassembled WGS sequence"/>
</dbReference>
<evidence type="ECO:0000256" key="7">
    <source>
        <dbReference type="ARBA" id="ARBA00023180"/>
    </source>
</evidence>
<dbReference type="PANTHER" id="PTHR12953:SF0">
    <property type="entry name" value="SUN DOMAIN-CONTAINING OSSIFICATION FACTOR"/>
    <property type="match status" value="1"/>
</dbReference>
<evidence type="ECO:0000256" key="4">
    <source>
        <dbReference type="ARBA" id="ARBA00022824"/>
    </source>
</evidence>
<evidence type="ECO:0000256" key="5">
    <source>
        <dbReference type="ARBA" id="ARBA00022989"/>
    </source>
</evidence>
<evidence type="ECO:0000256" key="2">
    <source>
        <dbReference type="ARBA" id="ARBA00022692"/>
    </source>
</evidence>
<dbReference type="Pfam" id="PF07738">
    <property type="entry name" value="Sad1_UNC"/>
    <property type="match status" value="1"/>
</dbReference>
<feature type="chain" id="PRO_5012369157" description="SUN-like protein 1" evidence="12">
    <location>
        <begin position="16"/>
        <end position="726"/>
    </location>
</feature>
<keyword evidence="6" id="KW-0472">Membrane</keyword>
<evidence type="ECO:0000259" key="13">
    <source>
        <dbReference type="PROSITE" id="PS51469"/>
    </source>
</evidence>
<dbReference type="OMA" id="HEREWTA"/>
<feature type="signal peptide" evidence="12">
    <location>
        <begin position="1"/>
        <end position="15"/>
    </location>
</feature>
<evidence type="ECO:0000256" key="10">
    <source>
        <dbReference type="ARBA" id="ARBA00075366"/>
    </source>
</evidence>
<keyword evidence="5" id="KW-1133">Transmembrane helix</keyword>
<dbReference type="GO" id="GO:0005789">
    <property type="term" value="C:endoplasmic reticulum membrane"/>
    <property type="evidence" value="ECO:0007669"/>
    <property type="project" value="UniProtKB-SubCell"/>
</dbReference>
<keyword evidence="7" id="KW-0325">Glycoprotein</keyword>
<dbReference type="OrthoDB" id="266334at2759"/>
<comment type="caution">
    <text evidence="14">The sequence shown here is derived from an EMBL/GenBank/DDBJ whole genome shotgun (WGS) entry which is preliminary data.</text>
</comment>
<dbReference type="InterPro" id="IPR012919">
    <property type="entry name" value="SUN_dom"/>
</dbReference>
<keyword evidence="2" id="KW-0812">Transmembrane</keyword>
<feature type="region of interest" description="Disordered" evidence="11">
    <location>
        <begin position="327"/>
        <end position="385"/>
    </location>
</feature>
<evidence type="ECO:0000256" key="12">
    <source>
        <dbReference type="SAM" id="SignalP"/>
    </source>
</evidence>
<keyword evidence="15" id="KW-1185">Reference proteome</keyword>
<comment type="subunit">
    <text evidence="9">Interacts with EMP65.</text>
</comment>
<gene>
    <name evidence="14" type="ORF">NEOLI_000150</name>
</gene>
<dbReference type="EMBL" id="LXFE01000515">
    <property type="protein sequence ID" value="OLL25044.1"/>
    <property type="molecule type" value="Genomic_DNA"/>
</dbReference>
<evidence type="ECO:0000256" key="3">
    <source>
        <dbReference type="ARBA" id="ARBA00022729"/>
    </source>
</evidence>
<dbReference type="FunFam" id="2.60.120.260:FF:000099">
    <property type="entry name" value="Uncharacterized protein, isoform C"/>
    <property type="match status" value="1"/>
</dbReference>
<name>A0A1U7LQX8_NEOID</name>
<dbReference type="AlphaFoldDB" id="A0A1U7LQX8"/>
<dbReference type="PROSITE" id="PS51469">
    <property type="entry name" value="SUN"/>
    <property type="match status" value="1"/>
</dbReference>
<evidence type="ECO:0000256" key="9">
    <source>
        <dbReference type="ARBA" id="ARBA00064635"/>
    </source>
</evidence>
<keyword evidence="4" id="KW-0256">Endoplasmic reticulum</keyword>
<feature type="compositionally biased region" description="Low complexity" evidence="11">
    <location>
        <begin position="679"/>
        <end position="694"/>
    </location>
</feature>
<evidence type="ECO:0000313" key="15">
    <source>
        <dbReference type="Proteomes" id="UP000186594"/>
    </source>
</evidence>
<dbReference type="PANTHER" id="PTHR12953">
    <property type="entry name" value="MEMBRANE PROTEIN CH1 RELATED"/>
    <property type="match status" value="1"/>
</dbReference>
<keyword evidence="3 12" id="KW-0732">Signal</keyword>
<evidence type="ECO:0000256" key="1">
    <source>
        <dbReference type="ARBA" id="ARBA00004115"/>
    </source>
</evidence>
<feature type="compositionally biased region" description="Polar residues" evidence="11">
    <location>
        <begin position="127"/>
        <end position="138"/>
    </location>
</feature>